<keyword evidence="3" id="KW-1185">Reference proteome</keyword>
<evidence type="ECO:0000313" key="3">
    <source>
        <dbReference type="Proteomes" id="UP000226031"/>
    </source>
</evidence>
<proteinExistence type="predicted"/>
<evidence type="ECO:0000313" key="2">
    <source>
        <dbReference type="EMBL" id="PGH30379.1"/>
    </source>
</evidence>
<gene>
    <name evidence="2" type="ORF">GX50_06856</name>
</gene>
<feature type="region of interest" description="Disordered" evidence="1">
    <location>
        <begin position="358"/>
        <end position="380"/>
    </location>
</feature>
<organism evidence="2 3">
    <name type="scientific">[Emmonsia] crescens</name>
    <dbReference type="NCBI Taxonomy" id="73230"/>
    <lineage>
        <taxon>Eukaryota</taxon>
        <taxon>Fungi</taxon>
        <taxon>Dikarya</taxon>
        <taxon>Ascomycota</taxon>
        <taxon>Pezizomycotina</taxon>
        <taxon>Eurotiomycetes</taxon>
        <taxon>Eurotiomycetidae</taxon>
        <taxon>Onygenales</taxon>
        <taxon>Ajellomycetaceae</taxon>
        <taxon>Emergomyces</taxon>
    </lineage>
</organism>
<protein>
    <submittedName>
        <fullName evidence="2">Uncharacterized protein</fullName>
    </submittedName>
</protein>
<accession>A0A2B7ZB08</accession>
<comment type="caution">
    <text evidence="2">The sequence shown here is derived from an EMBL/GenBank/DDBJ whole genome shotgun (WGS) entry which is preliminary data.</text>
</comment>
<dbReference type="Proteomes" id="UP000226031">
    <property type="component" value="Unassembled WGS sequence"/>
</dbReference>
<dbReference type="EMBL" id="PDND01000176">
    <property type="protein sequence ID" value="PGH30379.1"/>
    <property type="molecule type" value="Genomic_DNA"/>
</dbReference>
<dbReference type="VEuPathDB" id="FungiDB:EMCG_07796"/>
<reference evidence="2 3" key="1">
    <citation type="submission" date="2017-10" db="EMBL/GenBank/DDBJ databases">
        <title>Comparative genomics in systemic dimorphic fungi from Ajellomycetaceae.</title>
        <authorList>
            <person name="Munoz J.F."/>
            <person name="Mcewen J.G."/>
            <person name="Clay O.K."/>
            <person name="Cuomo C.A."/>
        </authorList>
    </citation>
    <scope>NUCLEOTIDE SEQUENCE [LARGE SCALE GENOMIC DNA]</scope>
    <source>
        <strain evidence="2 3">UAMH4076</strain>
    </source>
</reference>
<dbReference type="AlphaFoldDB" id="A0A2B7ZB08"/>
<evidence type="ECO:0000256" key="1">
    <source>
        <dbReference type="SAM" id="MobiDB-lite"/>
    </source>
</evidence>
<name>A0A2B7ZB08_9EURO</name>
<sequence>MPPEELDDDYDPYKYPQFYLPIITQAPVLVNLSGSLIPQFCHKDQEYKLLNHLWHVQLGQDQVRHHWNIQALHDFWRTYGPPTFEGRRYGWSPTWVVDALDSLKKDLELLQKAADRVTLKRGRMRVQARQVLQGAGIHVKDEKWVSEEEVELAVKLAKEDVTDEGCAGDEEVMIKKLLKDKEMEREREAGRLGRLRASGRVKGVGRMAARLRGSESDAGDTSAGDESPTHKPPRARKRPITSPDSSAVDASETTRKAYGVAYRQRESEQKGDPEQHSETMDFHSHLTCFPLASSFSKGETTGSPLPMDREIRVSECEVDSGSESELEQLRSHTLLGGDGAGSVSFTNEEFVYPGESCFKLTPPTSENRGEPTEAGVFQER</sequence>
<feature type="region of interest" description="Disordered" evidence="1">
    <location>
        <begin position="203"/>
        <end position="255"/>
    </location>
</feature>